<dbReference type="PANTHER" id="PTHR11647:SF1">
    <property type="entry name" value="COLLAPSIN RESPONSE MEDIATOR PROTEIN"/>
    <property type="match status" value="1"/>
</dbReference>
<dbReference type="Pfam" id="PF07969">
    <property type="entry name" value="Amidohydro_3"/>
    <property type="match status" value="1"/>
</dbReference>
<evidence type="ECO:0000313" key="3">
    <source>
        <dbReference type="EMBL" id="MBP3191268.1"/>
    </source>
</evidence>
<sequence>MQNTAMLSFSIISTLRRFSSSVTIDYSSAHTVSCTFVLFLASLLLLAACERHTHDVIITNGIIYDGSGNSSAEGGLAILNGRITHTGNLPDDISAPEVIDAGGMAVAPGFINMLSWADEPLIEDGRSMSNIKQGVTLEVMGEGWSMGPLTDRMALIREQDQSYITYDVTWRTLGEFLEHLEDRGVSPNIASFVGATTVRIHELGRDDRTPTPDQLQRMQNLVREAMQEGAMGLSTALIYAPAWYADTEELIALSEAAAEYGGIYATHLRSEGDRFIEAVSEMLQIAEEAEIDAHIHHLKAAGKNNWHKIDEVIDMVEQAREERMNITSNMYMYTAAATRLSAIIPPWAREGERESMIERFQNPTMRSDIIAEMESEDTDWENFLQMVESPDDILLTGFRSDDLQRYVGWTLAEVARSRSTDPAETVLDLITEDDYTVNAVYFLMSEENLEKQVQLPWMTFGSDGGSFAAEGVFLDRSPHPRAYGNFARLLGEYVRERELVSLEDAIHRLTLKPAEILGIDDRRGRLDEDYKADIVIFDPEQIQDHATYENPHQYAEGVAFVLVNGTPVVKDGEHTGAKPGRVVRGPGWEP</sequence>
<accession>A0A8J7RJE4</accession>
<dbReference type="Gene3D" id="2.30.40.10">
    <property type="entry name" value="Urease, subunit C, domain 1"/>
    <property type="match status" value="1"/>
</dbReference>
<dbReference type="SUPFAM" id="SSF51556">
    <property type="entry name" value="Metallo-dependent hydrolases"/>
    <property type="match status" value="1"/>
</dbReference>
<evidence type="ECO:0000259" key="2">
    <source>
        <dbReference type="Pfam" id="PF07969"/>
    </source>
</evidence>
<feature type="domain" description="Amidohydrolase 3" evidence="2">
    <location>
        <begin position="97"/>
        <end position="569"/>
    </location>
</feature>
<dbReference type="CDD" id="cd01297">
    <property type="entry name" value="D-aminoacylase"/>
    <property type="match status" value="1"/>
</dbReference>
<dbReference type="EMBL" id="JAFIDN010000001">
    <property type="protein sequence ID" value="MBP3191268.1"/>
    <property type="molecule type" value="Genomic_DNA"/>
</dbReference>
<reference evidence="3" key="1">
    <citation type="submission" date="2021-02" db="EMBL/GenBank/DDBJ databases">
        <title>Natronogracilivirga saccharolytica gen. nov. sp. nov. a new anaerobic, haloalkiliphilic carbohydrate-fermenting bacterium from soda lake and proposing of Cyclonatronumiaceae fam. nov. in the phylum Balneolaeota.</title>
        <authorList>
            <person name="Zhilina T.N."/>
            <person name="Sorokin D.Y."/>
            <person name="Zavarzina D.G."/>
            <person name="Toshchakov S.V."/>
            <person name="Kublanov I.V."/>
        </authorList>
    </citation>
    <scope>NUCLEOTIDE SEQUENCE</scope>
    <source>
        <strain evidence="3">Z-1702</strain>
    </source>
</reference>
<dbReference type="PANTHER" id="PTHR11647">
    <property type="entry name" value="HYDRANTOINASE/DIHYDROPYRIMIDINASE FAMILY MEMBER"/>
    <property type="match status" value="1"/>
</dbReference>
<feature type="region of interest" description="Disordered" evidence="1">
    <location>
        <begin position="571"/>
        <end position="590"/>
    </location>
</feature>
<dbReference type="AlphaFoldDB" id="A0A8J7RJE4"/>
<name>A0A8J7RJE4_9BACT</name>
<dbReference type="Gene3D" id="3.20.20.140">
    <property type="entry name" value="Metal-dependent hydrolases"/>
    <property type="match status" value="2"/>
</dbReference>
<comment type="caution">
    <text evidence="3">The sequence shown here is derived from an EMBL/GenBank/DDBJ whole genome shotgun (WGS) entry which is preliminary data.</text>
</comment>
<dbReference type="InterPro" id="IPR011059">
    <property type="entry name" value="Metal-dep_hydrolase_composite"/>
</dbReference>
<evidence type="ECO:0000256" key="1">
    <source>
        <dbReference type="SAM" id="MobiDB-lite"/>
    </source>
</evidence>
<dbReference type="InterPro" id="IPR050378">
    <property type="entry name" value="Metallo-dep_Hydrolases_sf"/>
</dbReference>
<protein>
    <submittedName>
        <fullName evidence="3">D-aminoacylase</fullName>
    </submittedName>
</protein>
<dbReference type="InterPro" id="IPR013108">
    <property type="entry name" value="Amidohydro_3"/>
</dbReference>
<evidence type="ECO:0000313" key="4">
    <source>
        <dbReference type="Proteomes" id="UP000673975"/>
    </source>
</evidence>
<dbReference type="RefSeq" id="WP_210509591.1">
    <property type="nucleotide sequence ID" value="NZ_JAFIDN010000001.1"/>
</dbReference>
<dbReference type="Proteomes" id="UP000673975">
    <property type="component" value="Unassembled WGS sequence"/>
</dbReference>
<dbReference type="GO" id="GO:0016810">
    <property type="term" value="F:hydrolase activity, acting on carbon-nitrogen (but not peptide) bonds"/>
    <property type="evidence" value="ECO:0007669"/>
    <property type="project" value="InterPro"/>
</dbReference>
<dbReference type="InterPro" id="IPR032466">
    <property type="entry name" value="Metal_Hydrolase"/>
</dbReference>
<proteinExistence type="predicted"/>
<gene>
    <name evidence="3" type="ORF">NATSA_01190</name>
</gene>
<organism evidence="3 4">
    <name type="scientific">Natronogracilivirga saccharolytica</name>
    <dbReference type="NCBI Taxonomy" id="2812953"/>
    <lineage>
        <taxon>Bacteria</taxon>
        <taxon>Pseudomonadati</taxon>
        <taxon>Balneolota</taxon>
        <taxon>Balneolia</taxon>
        <taxon>Balneolales</taxon>
        <taxon>Cyclonatronaceae</taxon>
        <taxon>Natronogracilivirga</taxon>
    </lineage>
</organism>
<dbReference type="SUPFAM" id="SSF51338">
    <property type="entry name" value="Composite domain of metallo-dependent hydrolases"/>
    <property type="match status" value="1"/>
</dbReference>
<keyword evidence="4" id="KW-1185">Reference proteome</keyword>